<name>A0A543LJM0_9BURK</name>
<reference evidence="2 3" key="1">
    <citation type="submission" date="2019-06" db="EMBL/GenBank/DDBJ databases">
        <title>Genomic Encyclopedia of Archaeal and Bacterial Type Strains, Phase II (KMG-II): from individual species to whole genera.</title>
        <authorList>
            <person name="Goeker M."/>
        </authorList>
    </citation>
    <scope>NUCLEOTIDE SEQUENCE [LARGE SCALE GENOMIC DNA]</scope>
    <source>
        <strain evidence="2 3">DSM 7270</strain>
    </source>
</reference>
<evidence type="ECO:0000256" key="1">
    <source>
        <dbReference type="SAM" id="MobiDB-lite"/>
    </source>
</evidence>
<gene>
    <name evidence="2" type="ORF">BDD18_0691</name>
</gene>
<dbReference type="Proteomes" id="UP000316993">
    <property type="component" value="Unassembled WGS sequence"/>
</dbReference>
<dbReference type="AlphaFoldDB" id="A0A543LJM0"/>
<dbReference type="RefSeq" id="WP_142081419.1">
    <property type="nucleotide sequence ID" value="NZ_VFPV01000001.1"/>
</dbReference>
<comment type="caution">
    <text evidence="2">The sequence shown here is derived from an EMBL/GenBank/DDBJ whole genome shotgun (WGS) entry which is preliminary data.</text>
</comment>
<evidence type="ECO:0000313" key="2">
    <source>
        <dbReference type="EMBL" id="TQN07559.1"/>
    </source>
</evidence>
<organism evidence="2 3">
    <name type="scientific">Acidovorax temperans</name>
    <dbReference type="NCBI Taxonomy" id="80878"/>
    <lineage>
        <taxon>Bacteria</taxon>
        <taxon>Pseudomonadati</taxon>
        <taxon>Pseudomonadota</taxon>
        <taxon>Betaproteobacteria</taxon>
        <taxon>Burkholderiales</taxon>
        <taxon>Comamonadaceae</taxon>
        <taxon>Acidovorax</taxon>
    </lineage>
</organism>
<proteinExistence type="predicted"/>
<protein>
    <submittedName>
        <fullName evidence="2">Uncharacterized protein</fullName>
    </submittedName>
</protein>
<feature type="compositionally biased region" description="Low complexity" evidence="1">
    <location>
        <begin position="122"/>
        <end position="137"/>
    </location>
</feature>
<evidence type="ECO:0000313" key="3">
    <source>
        <dbReference type="Proteomes" id="UP000316993"/>
    </source>
</evidence>
<feature type="region of interest" description="Disordered" evidence="1">
    <location>
        <begin position="120"/>
        <end position="149"/>
    </location>
</feature>
<dbReference type="EMBL" id="VFPV01000001">
    <property type="protein sequence ID" value="TQN07559.1"/>
    <property type="molecule type" value="Genomic_DNA"/>
</dbReference>
<sequence>MTTKLTHHHLSAEQVNDEHGTAIMLTQQDGIEEPQSVLVHPFQLRAVCEQFGIIASDTRAAKTIATLQRRMVGLRDRIDNLADWMANHSDHAHADLSYETTQLRALQDLAGEWCADFEEGLPEGFGEGPQQQTTPPECTSAPAAQASLL</sequence>
<accession>A0A543LJM0</accession>